<dbReference type="PANTHER" id="PTHR47506">
    <property type="entry name" value="TRANSCRIPTIONAL REGULATORY PROTEIN"/>
    <property type="match status" value="1"/>
</dbReference>
<evidence type="ECO:0000259" key="5">
    <source>
        <dbReference type="PROSITE" id="PS50977"/>
    </source>
</evidence>
<dbReference type="Gene3D" id="1.10.10.60">
    <property type="entry name" value="Homeodomain-like"/>
    <property type="match status" value="1"/>
</dbReference>
<protein>
    <submittedName>
        <fullName evidence="6">TetR/AcrR family transcriptional regulator</fullName>
    </submittedName>
</protein>
<dbReference type="InterPro" id="IPR009057">
    <property type="entry name" value="Homeodomain-like_sf"/>
</dbReference>
<evidence type="ECO:0000256" key="3">
    <source>
        <dbReference type="ARBA" id="ARBA00023163"/>
    </source>
</evidence>
<evidence type="ECO:0000256" key="2">
    <source>
        <dbReference type="ARBA" id="ARBA00023125"/>
    </source>
</evidence>
<gene>
    <name evidence="6" type="ORF">HIV01_015815</name>
</gene>
<accession>A0ABX7RAU6</accession>
<feature type="domain" description="HTH tetR-type" evidence="5">
    <location>
        <begin position="9"/>
        <end position="69"/>
    </location>
</feature>
<dbReference type="Proteomes" id="UP000663400">
    <property type="component" value="Chromosome"/>
</dbReference>
<keyword evidence="7" id="KW-1185">Reference proteome</keyword>
<dbReference type="EMBL" id="CP071517">
    <property type="protein sequence ID" value="QSX74623.1"/>
    <property type="molecule type" value="Genomic_DNA"/>
</dbReference>
<dbReference type="InterPro" id="IPR054156">
    <property type="entry name" value="YxaF_TetR_C"/>
</dbReference>
<dbReference type="InterPro" id="IPR036271">
    <property type="entry name" value="Tet_transcr_reg_TetR-rel_C_sf"/>
</dbReference>
<proteinExistence type="predicted"/>
<keyword evidence="3" id="KW-0804">Transcription</keyword>
<name>A0ABX7RAU6_9GAMM</name>
<dbReference type="PRINTS" id="PR00455">
    <property type="entry name" value="HTHTETR"/>
</dbReference>
<evidence type="ECO:0000313" key="7">
    <source>
        <dbReference type="Proteomes" id="UP000663400"/>
    </source>
</evidence>
<evidence type="ECO:0000313" key="6">
    <source>
        <dbReference type="EMBL" id="QSX74623.1"/>
    </source>
</evidence>
<sequence length="197" mass="21177">MRYDCDHKLQTRQRVLRAAARAIRSDGPTRVGVAGVMREAGLTHGGFYAHFQSKDELIAAAITQMFEDSIAHWHRAHDGKGDADGLAAYLRVYLSAAHRDAPGHGCPIAALSGEIPRLDVAARDAFSAGSRRLQDALAASLERLGHDDAPALAASVLAELVGTLAMTRCESDRARSDALLASSRRQLGQRLNLEIDA</sequence>
<dbReference type="RefSeq" id="WP_200609012.1">
    <property type="nucleotide sequence ID" value="NZ_CP071517.1"/>
</dbReference>
<reference evidence="6 7" key="1">
    <citation type="submission" date="2021-02" db="EMBL/GenBank/DDBJ databases">
        <title>Lysobacter arenosi sp. nov., isolated from soil of gangwondo yeongwol, south Korea.</title>
        <authorList>
            <person name="Kim K.R."/>
            <person name="Kim K.H."/>
            <person name="Jeon C.O."/>
        </authorList>
    </citation>
    <scope>NUCLEOTIDE SEQUENCE [LARGE SCALE GENOMIC DNA]</scope>
    <source>
        <strain evidence="6 7">R7</strain>
    </source>
</reference>
<dbReference type="Gene3D" id="1.10.357.10">
    <property type="entry name" value="Tetracycline Repressor, domain 2"/>
    <property type="match status" value="1"/>
</dbReference>
<organism evidence="6 7">
    <name type="scientific">Lysobacter arenosi</name>
    <dbReference type="NCBI Taxonomy" id="2795387"/>
    <lineage>
        <taxon>Bacteria</taxon>
        <taxon>Pseudomonadati</taxon>
        <taxon>Pseudomonadota</taxon>
        <taxon>Gammaproteobacteria</taxon>
        <taxon>Lysobacterales</taxon>
        <taxon>Lysobacteraceae</taxon>
        <taxon>Lysobacter</taxon>
    </lineage>
</organism>
<keyword evidence="1" id="KW-0805">Transcription regulation</keyword>
<dbReference type="InterPro" id="IPR001647">
    <property type="entry name" value="HTH_TetR"/>
</dbReference>
<evidence type="ECO:0000256" key="4">
    <source>
        <dbReference type="PROSITE-ProRule" id="PRU00335"/>
    </source>
</evidence>
<dbReference type="SUPFAM" id="SSF46689">
    <property type="entry name" value="Homeodomain-like"/>
    <property type="match status" value="1"/>
</dbReference>
<dbReference type="PANTHER" id="PTHR47506:SF7">
    <property type="entry name" value="TRANSCRIPTIONAL REGULATORY PROTEIN"/>
    <property type="match status" value="1"/>
</dbReference>
<keyword evidence="2 4" id="KW-0238">DNA-binding</keyword>
<dbReference type="PROSITE" id="PS50977">
    <property type="entry name" value="HTH_TETR_2"/>
    <property type="match status" value="1"/>
</dbReference>
<feature type="DNA-binding region" description="H-T-H motif" evidence="4">
    <location>
        <begin position="32"/>
        <end position="51"/>
    </location>
</feature>
<dbReference type="Pfam" id="PF21993">
    <property type="entry name" value="TetR_C_13_2"/>
    <property type="match status" value="1"/>
</dbReference>
<evidence type="ECO:0000256" key="1">
    <source>
        <dbReference type="ARBA" id="ARBA00023015"/>
    </source>
</evidence>
<dbReference type="Pfam" id="PF00440">
    <property type="entry name" value="TetR_N"/>
    <property type="match status" value="1"/>
</dbReference>
<dbReference type="SUPFAM" id="SSF48498">
    <property type="entry name" value="Tetracyclin repressor-like, C-terminal domain"/>
    <property type="match status" value="1"/>
</dbReference>